<dbReference type="AlphaFoldDB" id="A0A1H2VNB4"/>
<dbReference type="Gene3D" id="3.40.50.620">
    <property type="entry name" value="HUPs"/>
    <property type="match status" value="1"/>
</dbReference>
<dbReference type="InterPro" id="IPR006015">
    <property type="entry name" value="Universal_stress_UspA"/>
</dbReference>
<feature type="domain" description="UspA" evidence="2">
    <location>
        <begin position="1"/>
        <end position="147"/>
    </location>
</feature>
<dbReference type="Proteomes" id="UP000198816">
    <property type="component" value="Unassembled WGS sequence"/>
</dbReference>
<organism evidence="3 4">
    <name type="scientific">Thiocapsa roseopersicina</name>
    <dbReference type="NCBI Taxonomy" id="1058"/>
    <lineage>
        <taxon>Bacteria</taxon>
        <taxon>Pseudomonadati</taxon>
        <taxon>Pseudomonadota</taxon>
        <taxon>Gammaproteobacteria</taxon>
        <taxon>Chromatiales</taxon>
        <taxon>Chromatiaceae</taxon>
        <taxon>Thiocapsa</taxon>
    </lineage>
</organism>
<dbReference type="Pfam" id="PF00582">
    <property type="entry name" value="Usp"/>
    <property type="match status" value="1"/>
</dbReference>
<dbReference type="InterPro" id="IPR014729">
    <property type="entry name" value="Rossmann-like_a/b/a_fold"/>
</dbReference>
<comment type="similarity">
    <text evidence="1">Belongs to the universal stress protein A family.</text>
</comment>
<evidence type="ECO:0000313" key="4">
    <source>
        <dbReference type="Proteomes" id="UP000198816"/>
    </source>
</evidence>
<name>A0A1H2VNB4_THIRO</name>
<accession>A0A1H2VNB4</accession>
<dbReference type="PANTHER" id="PTHR46268:SF15">
    <property type="entry name" value="UNIVERSAL STRESS PROTEIN HP_0031"/>
    <property type="match status" value="1"/>
</dbReference>
<keyword evidence="4" id="KW-1185">Reference proteome</keyword>
<sequence length="157" mass="16854">MFKNILVPTDGSELSEETARQAVTFAKHIGARITAYHAKPNIAAAYFYGEDKKAASSSLEQIDEQIEKEVQKNLGFVEGLCGEAGVPCDLLSTSSNSPYEAIVDAATQSGADLIFMASHGRKGIRAKILGSETLRTLTHSTIPVLVYSYGEREPSSA</sequence>
<protein>
    <submittedName>
        <fullName evidence="3">Nucleotide-binding universal stress protein, UspA family</fullName>
    </submittedName>
</protein>
<evidence type="ECO:0000259" key="2">
    <source>
        <dbReference type="Pfam" id="PF00582"/>
    </source>
</evidence>
<dbReference type="RefSeq" id="WP_093030589.1">
    <property type="nucleotide sequence ID" value="NZ_FNNZ01000007.1"/>
</dbReference>
<dbReference type="STRING" id="1058.SAMN05421783_10797"/>
<dbReference type="EMBL" id="FNNZ01000007">
    <property type="protein sequence ID" value="SDW69787.1"/>
    <property type="molecule type" value="Genomic_DNA"/>
</dbReference>
<dbReference type="PRINTS" id="PR01438">
    <property type="entry name" value="UNVRSLSTRESS"/>
</dbReference>
<evidence type="ECO:0000256" key="1">
    <source>
        <dbReference type="ARBA" id="ARBA00008791"/>
    </source>
</evidence>
<dbReference type="OrthoDB" id="9792500at2"/>
<dbReference type="SUPFAM" id="SSF52402">
    <property type="entry name" value="Adenine nucleotide alpha hydrolases-like"/>
    <property type="match status" value="1"/>
</dbReference>
<dbReference type="CDD" id="cd00293">
    <property type="entry name" value="USP-like"/>
    <property type="match status" value="1"/>
</dbReference>
<dbReference type="InterPro" id="IPR006016">
    <property type="entry name" value="UspA"/>
</dbReference>
<dbReference type="PANTHER" id="PTHR46268">
    <property type="entry name" value="STRESS RESPONSE PROTEIN NHAX"/>
    <property type="match status" value="1"/>
</dbReference>
<gene>
    <name evidence="3" type="ORF">SAMN05421783_10797</name>
</gene>
<evidence type="ECO:0000313" key="3">
    <source>
        <dbReference type="EMBL" id="SDW69787.1"/>
    </source>
</evidence>
<proteinExistence type="inferred from homology"/>
<reference evidence="4" key="1">
    <citation type="submission" date="2016-10" db="EMBL/GenBank/DDBJ databases">
        <authorList>
            <person name="Varghese N."/>
            <person name="Submissions S."/>
        </authorList>
    </citation>
    <scope>NUCLEOTIDE SEQUENCE [LARGE SCALE GENOMIC DNA]</scope>
    <source>
        <strain evidence="4">DSM 217</strain>
    </source>
</reference>